<dbReference type="OrthoDB" id="9811395at2"/>
<sequence>MKTFKIFILVAIALFAFSFTVQQKKAGPWEIPAEYKKMENPLANDKASINKGKMVYMKHCRSCHGNTGLGDGPKAARLKTFPGDFTSAEFHAQSDGELYYKSIIGRDEMPNYEKKIPSKKDQWAVINYMRTFKK</sequence>
<evidence type="ECO:0000256" key="3">
    <source>
        <dbReference type="ARBA" id="ARBA00023004"/>
    </source>
</evidence>
<dbReference type="GO" id="GO:0020037">
    <property type="term" value="F:heme binding"/>
    <property type="evidence" value="ECO:0007669"/>
    <property type="project" value="InterPro"/>
</dbReference>
<proteinExistence type="predicted"/>
<evidence type="ECO:0000256" key="1">
    <source>
        <dbReference type="ARBA" id="ARBA00022617"/>
    </source>
</evidence>
<evidence type="ECO:0000259" key="6">
    <source>
        <dbReference type="PROSITE" id="PS51007"/>
    </source>
</evidence>
<keyword evidence="2 4" id="KW-0479">Metal-binding</keyword>
<keyword evidence="8" id="KW-1185">Reference proteome</keyword>
<evidence type="ECO:0000313" key="8">
    <source>
        <dbReference type="Proteomes" id="UP000248079"/>
    </source>
</evidence>
<dbReference type="PROSITE" id="PS51007">
    <property type="entry name" value="CYTC"/>
    <property type="match status" value="1"/>
</dbReference>
<dbReference type="AlphaFoldDB" id="A0A2V4A0D4"/>
<dbReference type="Pfam" id="PF13442">
    <property type="entry name" value="Cytochrome_CBB3"/>
    <property type="match status" value="1"/>
</dbReference>
<dbReference type="SUPFAM" id="SSF46626">
    <property type="entry name" value="Cytochrome c"/>
    <property type="match status" value="1"/>
</dbReference>
<evidence type="ECO:0000256" key="4">
    <source>
        <dbReference type="PROSITE-ProRule" id="PRU00433"/>
    </source>
</evidence>
<evidence type="ECO:0000256" key="2">
    <source>
        <dbReference type="ARBA" id="ARBA00022723"/>
    </source>
</evidence>
<keyword evidence="1 4" id="KW-0349">Heme</keyword>
<dbReference type="InterPro" id="IPR009056">
    <property type="entry name" value="Cyt_c-like_dom"/>
</dbReference>
<comment type="caution">
    <text evidence="7">The sequence shown here is derived from an EMBL/GenBank/DDBJ whole genome shotgun (WGS) entry which is preliminary data.</text>
</comment>
<protein>
    <submittedName>
        <fullName evidence="7">Cytochrome C</fullName>
    </submittedName>
</protein>
<feature type="chain" id="PRO_5015963121" evidence="5">
    <location>
        <begin position="27"/>
        <end position="134"/>
    </location>
</feature>
<dbReference type="RefSeq" id="WP_110359836.1">
    <property type="nucleotide sequence ID" value="NZ_QFLI01000002.1"/>
</dbReference>
<keyword evidence="3 4" id="KW-0408">Iron</keyword>
<evidence type="ECO:0000313" key="7">
    <source>
        <dbReference type="EMBL" id="PXY02202.1"/>
    </source>
</evidence>
<dbReference type="GO" id="GO:0046872">
    <property type="term" value="F:metal ion binding"/>
    <property type="evidence" value="ECO:0007669"/>
    <property type="project" value="UniProtKB-KW"/>
</dbReference>
<dbReference type="Gene3D" id="1.10.760.10">
    <property type="entry name" value="Cytochrome c-like domain"/>
    <property type="match status" value="1"/>
</dbReference>
<dbReference type="GO" id="GO:0009055">
    <property type="term" value="F:electron transfer activity"/>
    <property type="evidence" value="ECO:0007669"/>
    <property type="project" value="InterPro"/>
</dbReference>
<gene>
    <name evidence="7" type="ORF">DF185_06030</name>
</gene>
<keyword evidence="5" id="KW-0732">Signal</keyword>
<accession>A0A2V4A0D4</accession>
<dbReference type="Proteomes" id="UP000248079">
    <property type="component" value="Unassembled WGS sequence"/>
</dbReference>
<organism evidence="7 8">
    <name type="scientific">Marinifilum breve</name>
    <dbReference type="NCBI Taxonomy" id="2184082"/>
    <lineage>
        <taxon>Bacteria</taxon>
        <taxon>Pseudomonadati</taxon>
        <taxon>Bacteroidota</taxon>
        <taxon>Bacteroidia</taxon>
        <taxon>Marinilabiliales</taxon>
        <taxon>Marinifilaceae</taxon>
    </lineage>
</organism>
<reference evidence="7 8" key="1">
    <citation type="submission" date="2018-05" db="EMBL/GenBank/DDBJ databases">
        <title>Marinifilum breve JC075T sp. nov., a marine bacterium isolated from Yongle Blue Hole in the South China Sea.</title>
        <authorList>
            <person name="Fu T."/>
        </authorList>
    </citation>
    <scope>NUCLEOTIDE SEQUENCE [LARGE SCALE GENOMIC DNA]</scope>
    <source>
        <strain evidence="7 8">JC075</strain>
    </source>
</reference>
<name>A0A2V4A0D4_9BACT</name>
<feature type="signal peptide" evidence="5">
    <location>
        <begin position="1"/>
        <end position="26"/>
    </location>
</feature>
<dbReference type="InterPro" id="IPR036909">
    <property type="entry name" value="Cyt_c-like_dom_sf"/>
</dbReference>
<feature type="domain" description="Cytochrome c" evidence="6">
    <location>
        <begin position="47"/>
        <end position="133"/>
    </location>
</feature>
<evidence type="ECO:0000256" key="5">
    <source>
        <dbReference type="SAM" id="SignalP"/>
    </source>
</evidence>
<dbReference type="EMBL" id="QFLI01000002">
    <property type="protein sequence ID" value="PXY02202.1"/>
    <property type="molecule type" value="Genomic_DNA"/>
</dbReference>